<evidence type="ECO:0000256" key="1">
    <source>
        <dbReference type="SAM" id="MobiDB-lite"/>
    </source>
</evidence>
<sequence>MRRHDGDSEQIRFRVVRWLVRPSNRDLRKLKECVHLRIAYHQMLCSTSVEDSFVKLRKISLKMGTLERNECTARNHDANFSSKQDVNERTSSHQGGNE</sequence>
<evidence type="ECO:0000313" key="3">
    <source>
        <dbReference type="Proteomes" id="UP001497382"/>
    </source>
</evidence>
<proteinExistence type="predicted"/>
<accession>A0AAV1YTY3</accession>
<dbReference type="Proteomes" id="UP001497382">
    <property type="component" value="Unassembled WGS sequence"/>
</dbReference>
<dbReference type="EMBL" id="CAXIEN010000004">
    <property type="protein sequence ID" value="CAL1262023.1"/>
    <property type="molecule type" value="Genomic_DNA"/>
</dbReference>
<protein>
    <submittedName>
        <fullName evidence="2">Uncharacterized protein</fullName>
    </submittedName>
</protein>
<comment type="caution">
    <text evidence="2">The sequence shown here is derived from an EMBL/GenBank/DDBJ whole genome shotgun (WGS) entry which is preliminary data.</text>
</comment>
<gene>
    <name evidence="2" type="ORF">LARSCL_LOCUS740</name>
</gene>
<keyword evidence="3" id="KW-1185">Reference proteome</keyword>
<dbReference type="AlphaFoldDB" id="A0AAV1YTY3"/>
<organism evidence="2 3">
    <name type="scientific">Larinioides sclopetarius</name>
    <dbReference type="NCBI Taxonomy" id="280406"/>
    <lineage>
        <taxon>Eukaryota</taxon>
        <taxon>Metazoa</taxon>
        <taxon>Ecdysozoa</taxon>
        <taxon>Arthropoda</taxon>
        <taxon>Chelicerata</taxon>
        <taxon>Arachnida</taxon>
        <taxon>Araneae</taxon>
        <taxon>Araneomorphae</taxon>
        <taxon>Entelegynae</taxon>
        <taxon>Araneoidea</taxon>
        <taxon>Araneidae</taxon>
        <taxon>Larinioides</taxon>
    </lineage>
</organism>
<feature type="region of interest" description="Disordered" evidence="1">
    <location>
        <begin position="72"/>
        <end position="98"/>
    </location>
</feature>
<evidence type="ECO:0000313" key="2">
    <source>
        <dbReference type="EMBL" id="CAL1262023.1"/>
    </source>
</evidence>
<reference evidence="2 3" key="1">
    <citation type="submission" date="2024-04" db="EMBL/GenBank/DDBJ databases">
        <authorList>
            <person name="Rising A."/>
            <person name="Reimegard J."/>
            <person name="Sonavane S."/>
            <person name="Akerstrom W."/>
            <person name="Nylinder S."/>
            <person name="Hedman E."/>
            <person name="Kallberg Y."/>
        </authorList>
    </citation>
    <scope>NUCLEOTIDE SEQUENCE [LARGE SCALE GENOMIC DNA]</scope>
</reference>
<name>A0AAV1YTY3_9ARAC</name>